<dbReference type="InterPro" id="IPR011006">
    <property type="entry name" value="CheY-like_superfamily"/>
</dbReference>
<dbReference type="GO" id="GO:0003677">
    <property type="term" value="F:DNA binding"/>
    <property type="evidence" value="ECO:0007669"/>
    <property type="project" value="UniProtKB-KW"/>
</dbReference>
<dbReference type="InterPro" id="IPR039420">
    <property type="entry name" value="WalR-like"/>
</dbReference>
<organism evidence="4 5">
    <name type="scientific">Dyadobacter endophyticus</name>
    <dbReference type="NCBI Taxonomy" id="1749036"/>
    <lineage>
        <taxon>Bacteria</taxon>
        <taxon>Pseudomonadati</taxon>
        <taxon>Bacteroidota</taxon>
        <taxon>Cytophagia</taxon>
        <taxon>Cytophagales</taxon>
        <taxon>Spirosomataceae</taxon>
        <taxon>Dyadobacter</taxon>
    </lineage>
</organism>
<dbReference type="EMBL" id="BMIA01000001">
    <property type="protein sequence ID" value="GGH31928.1"/>
    <property type="molecule type" value="Genomic_DNA"/>
</dbReference>
<evidence type="ECO:0000259" key="3">
    <source>
        <dbReference type="PROSITE" id="PS50110"/>
    </source>
</evidence>
<gene>
    <name evidence="4" type="ORF">GCM10007423_21130</name>
</gene>
<dbReference type="SMART" id="SM00448">
    <property type="entry name" value="REC"/>
    <property type="match status" value="1"/>
</dbReference>
<dbReference type="PROSITE" id="PS50110">
    <property type="entry name" value="RESPONSE_REGULATORY"/>
    <property type="match status" value="1"/>
</dbReference>
<evidence type="ECO:0000256" key="2">
    <source>
        <dbReference type="PROSITE-ProRule" id="PRU00169"/>
    </source>
</evidence>
<comment type="caution">
    <text evidence="4">The sequence shown here is derived from an EMBL/GenBank/DDBJ whole genome shotgun (WGS) entry which is preliminary data.</text>
</comment>
<dbReference type="PANTHER" id="PTHR48111:SF69">
    <property type="entry name" value="RESPONSE REGULATOR RECEIVER"/>
    <property type="match status" value="1"/>
</dbReference>
<proteinExistence type="predicted"/>
<dbReference type="Gene3D" id="3.40.50.2300">
    <property type="match status" value="1"/>
</dbReference>
<sequence>MNIVIIEDEWLTADDLMQTIQEADPSLAITAIIKSVDEGVRWFGSNPAPDLIFSDIQLGDGLSFEILAGQQVPVIFCTAYDEYALHAFNANGIDYILKPFTKESVSRALAKYKNLTRGKVGDISTQYESVRRLFSDVRAARPSSLLIHFKDTIFPLKIADIALFRLEHGIVHLTTFEKKIYYPGKSLDELEGVVGDDFFV</sequence>
<accession>A0ABQ1YPS2</accession>
<dbReference type="Proteomes" id="UP000600214">
    <property type="component" value="Unassembled WGS sequence"/>
</dbReference>
<keyword evidence="2" id="KW-0597">Phosphoprotein</keyword>
<dbReference type="RefSeq" id="WP_229221831.1">
    <property type="nucleotide sequence ID" value="NZ_BMIA01000001.1"/>
</dbReference>
<evidence type="ECO:0000313" key="5">
    <source>
        <dbReference type="Proteomes" id="UP000600214"/>
    </source>
</evidence>
<dbReference type="Pfam" id="PF00072">
    <property type="entry name" value="Response_reg"/>
    <property type="match status" value="1"/>
</dbReference>
<dbReference type="SUPFAM" id="SSF52172">
    <property type="entry name" value="CheY-like"/>
    <property type="match status" value="1"/>
</dbReference>
<evidence type="ECO:0000313" key="4">
    <source>
        <dbReference type="EMBL" id="GGH31928.1"/>
    </source>
</evidence>
<keyword evidence="5" id="KW-1185">Reference proteome</keyword>
<name>A0ABQ1YPS2_9BACT</name>
<dbReference type="PANTHER" id="PTHR48111">
    <property type="entry name" value="REGULATOR OF RPOS"/>
    <property type="match status" value="1"/>
</dbReference>
<dbReference type="InterPro" id="IPR001789">
    <property type="entry name" value="Sig_transdc_resp-reg_receiver"/>
</dbReference>
<evidence type="ECO:0000256" key="1">
    <source>
        <dbReference type="ARBA" id="ARBA00023125"/>
    </source>
</evidence>
<feature type="modified residue" description="4-aspartylphosphate" evidence="2">
    <location>
        <position position="55"/>
    </location>
</feature>
<feature type="domain" description="Response regulatory" evidence="3">
    <location>
        <begin position="2"/>
        <end position="113"/>
    </location>
</feature>
<protein>
    <submittedName>
        <fullName evidence="4">DNA-binding response regulator</fullName>
    </submittedName>
</protein>
<reference evidence="5" key="1">
    <citation type="journal article" date="2019" name="Int. J. Syst. Evol. Microbiol.">
        <title>The Global Catalogue of Microorganisms (GCM) 10K type strain sequencing project: providing services to taxonomists for standard genome sequencing and annotation.</title>
        <authorList>
            <consortium name="The Broad Institute Genomics Platform"/>
            <consortium name="The Broad Institute Genome Sequencing Center for Infectious Disease"/>
            <person name="Wu L."/>
            <person name="Ma J."/>
        </authorList>
    </citation>
    <scope>NUCLEOTIDE SEQUENCE [LARGE SCALE GENOMIC DNA]</scope>
    <source>
        <strain evidence="5">CGMCC 1.15288</strain>
    </source>
</reference>
<keyword evidence="1 4" id="KW-0238">DNA-binding</keyword>